<keyword evidence="1" id="KW-0812">Transmembrane</keyword>
<protein>
    <submittedName>
        <fullName evidence="2">Uncharacterized protein</fullName>
    </submittedName>
</protein>
<proteinExistence type="predicted"/>
<comment type="caution">
    <text evidence="2">The sequence shown here is derived from an EMBL/GenBank/DDBJ whole genome shotgun (WGS) entry which is preliminary data.</text>
</comment>
<name>A0ABS4WM91_9MICO</name>
<evidence type="ECO:0000313" key="3">
    <source>
        <dbReference type="Proteomes" id="UP000703720"/>
    </source>
</evidence>
<keyword evidence="1" id="KW-0472">Membrane</keyword>
<feature type="transmembrane region" description="Helical" evidence="1">
    <location>
        <begin position="58"/>
        <end position="80"/>
    </location>
</feature>
<dbReference type="Proteomes" id="UP000703720">
    <property type="component" value="Unassembled WGS sequence"/>
</dbReference>
<organism evidence="2 3">
    <name type="scientific">Microbacterium phyllosphaerae</name>
    <dbReference type="NCBI Taxonomy" id="124798"/>
    <lineage>
        <taxon>Bacteria</taxon>
        <taxon>Bacillati</taxon>
        <taxon>Actinomycetota</taxon>
        <taxon>Actinomycetes</taxon>
        <taxon>Micrococcales</taxon>
        <taxon>Microbacteriaceae</taxon>
        <taxon>Microbacterium</taxon>
    </lineage>
</organism>
<keyword evidence="1" id="KW-1133">Transmembrane helix</keyword>
<sequence>MSRATSSPARVSPDSFDATSALPTAVSLAPLPASEAVGRATGIGRAPLVTKKSPPWQAAGIVGIIALIAAAMLPLIAQILSLPL</sequence>
<accession>A0ABS4WM91</accession>
<dbReference type="EMBL" id="JAGIOA010000001">
    <property type="protein sequence ID" value="MBP2377322.1"/>
    <property type="molecule type" value="Genomic_DNA"/>
</dbReference>
<keyword evidence="3" id="KW-1185">Reference proteome</keyword>
<dbReference type="RefSeq" id="WP_210096688.1">
    <property type="nucleotide sequence ID" value="NZ_BAAAIO010000001.1"/>
</dbReference>
<gene>
    <name evidence="2" type="ORF">JOF42_000817</name>
</gene>
<reference evidence="2 3" key="1">
    <citation type="submission" date="2021-03" db="EMBL/GenBank/DDBJ databases">
        <title>Sequencing the genomes of 1000 actinobacteria strains.</title>
        <authorList>
            <person name="Klenk H.-P."/>
        </authorList>
    </citation>
    <scope>NUCLEOTIDE SEQUENCE [LARGE SCALE GENOMIC DNA]</scope>
    <source>
        <strain evidence="2 3">DSM 13468</strain>
    </source>
</reference>
<evidence type="ECO:0000256" key="1">
    <source>
        <dbReference type="SAM" id="Phobius"/>
    </source>
</evidence>
<evidence type="ECO:0000313" key="2">
    <source>
        <dbReference type="EMBL" id="MBP2377322.1"/>
    </source>
</evidence>